<keyword evidence="10" id="KW-1185">Reference proteome</keyword>
<evidence type="ECO:0000256" key="8">
    <source>
        <dbReference type="SAM" id="MobiDB-lite"/>
    </source>
</evidence>
<keyword evidence="2" id="KW-0812">Transmembrane</keyword>
<keyword evidence="5" id="KW-0472">Membrane</keyword>
<comment type="subcellular location">
    <subcellularLocation>
        <location evidence="1">Membrane</location>
        <topology evidence="1">Single-pass membrane protein</topology>
    </subcellularLocation>
</comment>
<evidence type="ECO:0000313" key="10">
    <source>
        <dbReference type="Proteomes" id="UP001652624"/>
    </source>
</evidence>
<evidence type="ECO:0000256" key="1">
    <source>
        <dbReference type="ARBA" id="ARBA00004167"/>
    </source>
</evidence>
<name>A0ABM3WTK8_ERIEU</name>
<reference evidence="11" key="1">
    <citation type="submission" date="2025-08" db="UniProtKB">
        <authorList>
            <consortium name="RefSeq"/>
        </authorList>
    </citation>
    <scope>IDENTIFICATION</scope>
</reference>
<dbReference type="GeneID" id="132536294"/>
<dbReference type="PANTHER" id="PTHR46106">
    <property type="entry name" value="IA-2 PROTEIN TYROSINE PHOSPHATASE, ISOFORM C"/>
    <property type="match status" value="1"/>
</dbReference>
<keyword evidence="4" id="KW-1133">Transmembrane helix</keyword>
<evidence type="ECO:0000256" key="7">
    <source>
        <dbReference type="ARBA" id="ARBA00023180"/>
    </source>
</evidence>
<evidence type="ECO:0000313" key="11">
    <source>
        <dbReference type="RefSeq" id="XP_060039900.1"/>
    </source>
</evidence>
<dbReference type="Gene3D" id="3.30.70.2470">
    <property type="entry name" value="Protein-tyrosine phosphatase receptor IA-2 ectodomain"/>
    <property type="match status" value="1"/>
</dbReference>
<dbReference type="InterPro" id="IPR033522">
    <property type="entry name" value="IA-2/IA-2_beta"/>
</dbReference>
<evidence type="ECO:0000256" key="6">
    <source>
        <dbReference type="ARBA" id="ARBA00023170"/>
    </source>
</evidence>
<accession>A0ABM3WTK8</accession>
<dbReference type="InterPro" id="IPR021613">
    <property type="entry name" value="Receptor_IA-2_dom"/>
</dbReference>
<evidence type="ECO:0000256" key="2">
    <source>
        <dbReference type="ARBA" id="ARBA00022692"/>
    </source>
</evidence>
<keyword evidence="7" id="KW-0325">Glycoprotein</keyword>
<dbReference type="PANTHER" id="PTHR46106:SF4">
    <property type="entry name" value="IA-2 PROTEIN TYROSINE PHOSPHATASE, ISOFORM C"/>
    <property type="match status" value="1"/>
</dbReference>
<evidence type="ECO:0000256" key="3">
    <source>
        <dbReference type="ARBA" id="ARBA00022729"/>
    </source>
</evidence>
<keyword evidence="6" id="KW-0675">Receptor</keyword>
<sequence length="199" mass="20590">GSDGAELQAAPPRLPQEHPWLHTRLQLGAPPAFPAEPGLSSEEEEEAVGMEDVKSHTYSRPLRPSGTSTEASPQPRPGARVWGVPGSGLQLEAKLPTEEPGIIVTNQDLLTQAQGIQLLGALAQLLELPEGTFSSIQVEGPAVTFRVSPLGTLNVTAAGLAQAAGRDSSPCEDKAVPVQAGLGASAMAVGNWHSFLGSP</sequence>
<organism evidence="10 11">
    <name type="scientific">Erinaceus europaeus</name>
    <name type="common">Western European hedgehog</name>
    <dbReference type="NCBI Taxonomy" id="9365"/>
    <lineage>
        <taxon>Eukaryota</taxon>
        <taxon>Metazoa</taxon>
        <taxon>Chordata</taxon>
        <taxon>Craniata</taxon>
        <taxon>Vertebrata</taxon>
        <taxon>Euteleostomi</taxon>
        <taxon>Mammalia</taxon>
        <taxon>Eutheria</taxon>
        <taxon>Laurasiatheria</taxon>
        <taxon>Eulipotyphla</taxon>
        <taxon>Erinaceidae</taxon>
        <taxon>Erinaceinae</taxon>
        <taxon>Erinaceus</taxon>
    </lineage>
</organism>
<keyword evidence="3" id="KW-0732">Signal</keyword>
<dbReference type="Pfam" id="PF11548">
    <property type="entry name" value="Receptor_IA-2"/>
    <property type="match status" value="1"/>
</dbReference>
<dbReference type="Proteomes" id="UP001652624">
    <property type="component" value="Unplaced"/>
</dbReference>
<evidence type="ECO:0000259" key="9">
    <source>
        <dbReference type="Pfam" id="PF11548"/>
    </source>
</evidence>
<feature type="non-terminal residue" evidence="11">
    <location>
        <position position="1"/>
    </location>
</feature>
<evidence type="ECO:0000256" key="5">
    <source>
        <dbReference type="ARBA" id="ARBA00023136"/>
    </source>
</evidence>
<proteinExistence type="predicted"/>
<dbReference type="InterPro" id="IPR038112">
    <property type="entry name" value="Receptor_IA-2_ectodomain_sf"/>
</dbReference>
<feature type="region of interest" description="Disordered" evidence="8">
    <location>
        <begin position="1"/>
        <end position="85"/>
    </location>
</feature>
<protein>
    <submittedName>
        <fullName evidence="11">Receptor-type tyrosine-protein phosphatase N2-like</fullName>
    </submittedName>
</protein>
<feature type="domain" description="Protein-tyrosine phosphatase receptor IA-2 ectodomain" evidence="9">
    <location>
        <begin position="99"/>
        <end position="167"/>
    </location>
</feature>
<gene>
    <name evidence="11" type="primary">LOC132536294</name>
</gene>
<dbReference type="RefSeq" id="XP_060039900.1">
    <property type="nucleotide sequence ID" value="XM_060183917.1"/>
</dbReference>
<evidence type="ECO:0000256" key="4">
    <source>
        <dbReference type="ARBA" id="ARBA00022989"/>
    </source>
</evidence>